<dbReference type="Pfam" id="PF01545">
    <property type="entry name" value="Cation_efflux"/>
    <property type="match status" value="1"/>
</dbReference>
<feature type="domain" description="Cation efflux protein transmembrane" evidence="5">
    <location>
        <begin position="149"/>
        <end position="265"/>
    </location>
</feature>
<accession>A0A220S4H1</accession>
<evidence type="ECO:0000259" key="5">
    <source>
        <dbReference type="Pfam" id="PF01545"/>
    </source>
</evidence>
<protein>
    <submittedName>
        <fullName evidence="6">Transporter</fullName>
    </submittedName>
</protein>
<evidence type="ECO:0000256" key="3">
    <source>
        <dbReference type="ARBA" id="ARBA00022989"/>
    </source>
</evidence>
<evidence type="ECO:0000256" key="1">
    <source>
        <dbReference type="ARBA" id="ARBA00004141"/>
    </source>
</evidence>
<keyword evidence="2" id="KW-0812">Transmembrane</keyword>
<dbReference type="GO" id="GO:0016020">
    <property type="term" value="C:membrane"/>
    <property type="evidence" value="ECO:0007669"/>
    <property type="project" value="UniProtKB-SubCell"/>
</dbReference>
<name>A0A220S4H1_9NEIS</name>
<dbReference type="Proteomes" id="UP000198238">
    <property type="component" value="Chromosome"/>
</dbReference>
<dbReference type="OrthoDB" id="9799649at2"/>
<dbReference type="InterPro" id="IPR036163">
    <property type="entry name" value="HMA_dom_sf"/>
</dbReference>
<evidence type="ECO:0000256" key="4">
    <source>
        <dbReference type="ARBA" id="ARBA00023136"/>
    </source>
</evidence>
<dbReference type="EMBL" id="CP022278">
    <property type="protein sequence ID" value="ASK28095.1"/>
    <property type="molecule type" value="Genomic_DNA"/>
</dbReference>
<evidence type="ECO:0000256" key="2">
    <source>
        <dbReference type="ARBA" id="ARBA00022692"/>
    </source>
</evidence>
<organism evidence="6 7">
    <name type="scientific">Neisseria chenwenguii</name>
    <dbReference type="NCBI Taxonomy" id="1853278"/>
    <lineage>
        <taxon>Bacteria</taxon>
        <taxon>Pseudomonadati</taxon>
        <taxon>Pseudomonadota</taxon>
        <taxon>Betaproteobacteria</taxon>
        <taxon>Neisseriales</taxon>
        <taxon>Neisseriaceae</taxon>
        <taxon>Neisseria</taxon>
    </lineage>
</organism>
<gene>
    <name evidence="6" type="ORF">BG910_10470</name>
</gene>
<keyword evidence="3" id="KW-1133">Transmembrane helix</keyword>
<evidence type="ECO:0000313" key="7">
    <source>
        <dbReference type="Proteomes" id="UP000198238"/>
    </source>
</evidence>
<keyword evidence="7" id="KW-1185">Reference proteome</keyword>
<dbReference type="GO" id="GO:0008324">
    <property type="term" value="F:monoatomic cation transmembrane transporter activity"/>
    <property type="evidence" value="ECO:0007669"/>
    <property type="project" value="InterPro"/>
</dbReference>
<dbReference type="GO" id="GO:0046872">
    <property type="term" value="F:metal ion binding"/>
    <property type="evidence" value="ECO:0007669"/>
    <property type="project" value="InterPro"/>
</dbReference>
<evidence type="ECO:0000313" key="6">
    <source>
        <dbReference type="EMBL" id="ASK28095.1"/>
    </source>
</evidence>
<dbReference type="RefSeq" id="WP_089036787.1">
    <property type="nucleotide sequence ID" value="NZ_CP022278.1"/>
</dbReference>
<dbReference type="SUPFAM" id="SSF55008">
    <property type="entry name" value="HMA, heavy metal-associated domain"/>
    <property type="match status" value="1"/>
</dbReference>
<dbReference type="AlphaFoldDB" id="A0A220S4H1"/>
<dbReference type="InterPro" id="IPR058533">
    <property type="entry name" value="Cation_efflux_TM"/>
</dbReference>
<proteinExistence type="predicted"/>
<dbReference type="SUPFAM" id="SSF161111">
    <property type="entry name" value="Cation efflux protein transmembrane domain-like"/>
    <property type="match status" value="1"/>
</dbReference>
<keyword evidence="4" id="KW-0472">Membrane</keyword>
<dbReference type="InterPro" id="IPR027469">
    <property type="entry name" value="Cation_efflux_TMD_sf"/>
</dbReference>
<dbReference type="KEGG" id="nei:BG910_10470"/>
<dbReference type="Gene3D" id="1.20.1510.10">
    <property type="entry name" value="Cation efflux protein transmembrane domain"/>
    <property type="match status" value="1"/>
</dbReference>
<sequence>MYKTRFKIAKMDCPSEERLIRMRLDGVAGVRRLAFDIAAREMTAFHECEPEAVFAALAPLNFDSSIIAVEKTADGSTDADRAGGAGTEKRLLRQVLAVNFAFFLIEGSAGLWADSMGLAADSLDMLADSFVYLLALTAAGAGALYKKRVALAAGVFQTALALIGLSETLRRFLGLDATPDFRMMIAVSLFALCANAWCLHLLNKSQSRESHIRASMIFTSNDVLVNLGVIAAGVLTLGTSSRYPDLIVGAVVFALVSAGAWRIIRLAK</sequence>
<comment type="subcellular location">
    <subcellularLocation>
        <location evidence="1">Membrane</location>
        <topology evidence="1">Multi-pass membrane protein</topology>
    </subcellularLocation>
</comment>
<reference evidence="6 7" key="1">
    <citation type="submission" date="2017-06" db="EMBL/GenBank/DDBJ databases">
        <title>Neisseria chenwenguii sp. nov., isolated from the intestinal contents of Tibetan Plateau Pika in Yushu, Qinghai Province, China.</title>
        <authorList>
            <person name="Zhang G."/>
        </authorList>
    </citation>
    <scope>NUCLEOTIDE SEQUENCE [LARGE SCALE GENOMIC DNA]</scope>
    <source>
        <strain evidence="6 7">10023</strain>
    </source>
</reference>